<dbReference type="Gene3D" id="3.90.226.10">
    <property type="entry name" value="2-enoyl-CoA Hydratase, Chain A, domain 1"/>
    <property type="match status" value="1"/>
</dbReference>
<comment type="caution">
    <text evidence="2">The sequence shown here is derived from an EMBL/GenBank/DDBJ whole genome shotgun (WGS) entry which is preliminary data.</text>
</comment>
<dbReference type="GO" id="GO:0007165">
    <property type="term" value="P:signal transduction"/>
    <property type="evidence" value="ECO:0007669"/>
    <property type="project" value="TreeGrafter"/>
</dbReference>
<protein>
    <submittedName>
        <fullName evidence="2">Peptidase S41</fullName>
    </submittedName>
</protein>
<dbReference type="GO" id="GO:0004175">
    <property type="term" value="F:endopeptidase activity"/>
    <property type="evidence" value="ECO:0007669"/>
    <property type="project" value="TreeGrafter"/>
</dbReference>
<name>Q1K2Q6_DESA6</name>
<dbReference type="InterPro" id="IPR041613">
    <property type="entry name" value="Pept_S41_N"/>
</dbReference>
<accession>Q1K2Q6</accession>
<dbReference type="MEROPS" id="S41.012"/>
<evidence type="ECO:0000259" key="1">
    <source>
        <dbReference type="PROSITE" id="PS50106"/>
    </source>
</evidence>
<evidence type="ECO:0000313" key="2">
    <source>
        <dbReference type="EMBL" id="EAT16825.1"/>
    </source>
</evidence>
<dbReference type="GO" id="GO:0006508">
    <property type="term" value="P:proteolysis"/>
    <property type="evidence" value="ECO:0007669"/>
    <property type="project" value="InterPro"/>
</dbReference>
<dbReference type="CDD" id="cd07561">
    <property type="entry name" value="Peptidase_S41_CPP_like"/>
    <property type="match status" value="1"/>
</dbReference>
<dbReference type="PROSITE" id="PS51257">
    <property type="entry name" value="PROKAR_LIPOPROTEIN"/>
    <property type="match status" value="1"/>
</dbReference>
<dbReference type="Gene3D" id="2.30.42.10">
    <property type="match status" value="1"/>
</dbReference>
<dbReference type="InterPro" id="IPR005151">
    <property type="entry name" value="Tail-specific_protease"/>
</dbReference>
<dbReference type="PANTHER" id="PTHR32060">
    <property type="entry name" value="TAIL-SPECIFIC PROTEASE"/>
    <property type="match status" value="1"/>
</dbReference>
<dbReference type="InterPro" id="IPR001478">
    <property type="entry name" value="PDZ"/>
</dbReference>
<keyword evidence="3" id="KW-1185">Reference proteome</keyword>
<dbReference type="GO" id="GO:0008236">
    <property type="term" value="F:serine-type peptidase activity"/>
    <property type="evidence" value="ECO:0007669"/>
    <property type="project" value="InterPro"/>
</dbReference>
<evidence type="ECO:0000313" key="3">
    <source>
        <dbReference type="Proteomes" id="UP000005695"/>
    </source>
</evidence>
<proteinExistence type="predicted"/>
<dbReference type="AlphaFoldDB" id="Q1K2Q6"/>
<dbReference type="Proteomes" id="UP000005695">
    <property type="component" value="Unassembled WGS sequence"/>
</dbReference>
<dbReference type="PANTHER" id="PTHR32060:SF30">
    <property type="entry name" value="CARBOXY-TERMINAL PROCESSING PROTEASE CTPA"/>
    <property type="match status" value="1"/>
</dbReference>
<dbReference type="PROSITE" id="PS50106">
    <property type="entry name" value="PDZ"/>
    <property type="match status" value="1"/>
</dbReference>
<dbReference type="InterPro" id="IPR036034">
    <property type="entry name" value="PDZ_sf"/>
</dbReference>
<dbReference type="Gene3D" id="3.30.750.170">
    <property type="match status" value="1"/>
</dbReference>
<dbReference type="InterPro" id="IPR029045">
    <property type="entry name" value="ClpP/crotonase-like_dom_sf"/>
</dbReference>
<sequence length="432" mass="47467">MIAKYVFGNNSAMIKKQFIDYLVLIAITVLISACGTSENNNSYSDEGTSEIEVGDIQTLSYEPASCSESDQRDFINKVMHDVYLWSEYTPDVDVDSYASQRELLDALVYNDEQWSGITTLEEYDSYMVGEAVAIGINFTDQDDMIYLTHVYPDSPAEDAGLQRGYALTSINGYPVADIINNDLWDEALGPDVLDLDYIDNDSNAGSVSITKTTFTESSVAAYSILTNSTNGNKVGYLNYLTFNDNYSTDLAEAYTAFAVNDIREIVVDLRYNGGGRVYVAQILGGIIGGTTVAGRPAYSELYNDHYSSWSTQYSFASENTLNIEKVVFIVTESTMSASELMINMLKPYMDITLIGSTTAGKPVGSFAIEYCGNYIKPIAFKLVNANMEGDYYDGFPVTCSATDDVTHPLGDREEGMLSVAMTYLETGSCPAE</sequence>
<dbReference type="SUPFAM" id="SSF50156">
    <property type="entry name" value="PDZ domain-like"/>
    <property type="match status" value="1"/>
</dbReference>
<organism evidence="2 3">
    <name type="scientific">Desulfuromonas acetoxidans (strain DSM 684 / 11070)</name>
    <dbReference type="NCBI Taxonomy" id="281689"/>
    <lineage>
        <taxon>Bacteria</taxon>
        <taxon>Pseudomonadati</taxon>
        <taxon>Thermodesulfobacteriota</taxon>
        <taxon>Desulfuromonadia</taxon>
        <taxon>Desulfuromonadales</taxon>
        <taxon>Desulfuromonadaceae</taxon>
        <taxon>Desulfuromonas</taxon>
    </lineage>
</organism>
<feature type="domain" description="PDZ" evidence="1">
    <location>
        <begin position="129"/>
        <end position="178"/>
    </location>
</feature>
<dbReference type="EMBL" id="AAEW02000003">
    <property type="protein sequence ID" value="EAT16825.1"/>
    <property type="molecule type" value="Genomic_DNA"/>
</dbReference>
<reference evidence="2" key="2">
    <citation type="submission" date="2006-05" db="EMBL/GenBank/DDBJ databases">
        <title>Sequencing of the draft genome and assembly of Desulfuromonas acetoxidans DSM 684.</title>
        <authorList>
            <consortium name="US DOE Joint Genome Institute (JGI-PGF)"/>
            <person name="Copeland A."/>
            <person name="Lucas S."/>
            <person name="Lapidus A."/>
            <person name="Barry K."/>
            <person name="Detter J.C."/>
            <person name="Glavina del Rio T."/>
            <person name="Hammon N."/>
            <person name="Israni S."/>
            <person name="Dalin E."/>
            <person name="Tice H."/>
            <person name="Bruce D."/>
            <person name="Pitluck S."/>
            <person name="Richardson P."/>
        </authorList>
    </citation>
    <scope>NUCLEOTIDE SEQUENCE [LARGE SCALE GENOMIC DNA]</scope>
    <source>
        <strain evidence="2">DSM 684</strain>
    </source>
</reference>
<dbReference type="SUPFAM" id="SSF52096">
    <property type="entry name" value="ClpP/crotonase"/>
    <property type="match status" value="1"/>
</dbReference>
<dbReference type="Pfam" id="PF18294">
    <property type="entry name" value="Pept_S41_N"/>
    <property type="match status" value="1"/>
</dbReference>
<reference evidence="2" key="1">
    <citation type="submission" date="2006-05" db="EMBL/GenBank/DDBJ databases">
        <title>Annotation of the draft genome assembly of Desulfuromonas acetoxidans DSM 684.</title>
        <authorList>
            <consortium name="US DOE Joint Genome Institute (JGI-ORNL)"/>
            <person name="Larimer F."/>
            <person name="Land M."/>
            <person name="Hauser L."/>
        </authorList>
    </citation>
    <scope>NUCLEOTIDE SEQUENCE [LARGE SCALE GENOMIC DNA]</scope>
    <source>
        <strain evidence="2">DSM 684</strain>
    </source>
</reference>
<gene>
    <name evidence="2" type="ORF">Dace_2077</name>
</gene>
<dbReference type="Pfam" id="PF03572">
    <property type="entry name" value="Peptidase_S41"/>
    <property type="match status" value="1"/>
</dbReference>
<dbReference type="GO" id="GO:0030288">
    <property type="term" value="C:outer membrane-bounded periplasmic space"/>
    <property type="evidence" value="ECO:0007669"/>
    <property type="project" value="TreeGrafter"/>
</dbReference>